<dbReference type="Pfam" id="PF03901">
    <property type="entry name" value="Glyco_transf_22"/>
    <property type="match status" value="1"/>
</dbReference>
<organism evidence="1 2">
    <name type="scientific">Clonorchis sinensis</name>
    <name type="common">Chinese liver fluke</name>
    <dbReference type="NCBI Taxonomy" id="79923"/>
    <lineage>
        <taxon>Eukaryota</taxon>
        <taxon>Metazoa</taxon>
        <taxon>Spiralia</taxon>
        <taxon>Lophotrochozoa</taxon>
        <taxon>Platyhelminthes</taxon>
        <taxon>Trematoda</taxon>
        <taxon>Digenea</taxon>
        <taxon>Opisthorchiida</taxon>
        <taxon>Opisthorchiata</taxon>
        <taxon>Opisthorchiidae</taxon>
        <taxon>Clonorchis</taxon>
    </lineage>
</organism>
<gene>
    <name evidence="1" type="ORF">CSKR_104054</name>
</gene>
<keyword evidence="2" id="KW-1185">Reference proteome</keyword>
<dbReference type="GO" id="GO:0000026">
    <property type="term" value="F:alpha-1,2-mannosyltransferase activity"/>
    <property type="evidence" value="ECO:0007669"/>
    <property type="project" value="TreeGrafter"/>
</dbReference>
<dbReference type="EMBL" id="NIRI02000042">
    <property type="protein sequence ID" value="KAG5448627.1"/>
    <property type="molecule type" value="Genomic_DNA"/>
</dbReference>
<reference evidence="1 2" key="2">
    <citation type="journal article" date="2021" name="Genomics">
        <title>High-quality reference genome for Clonorchis sinensis.</title>
        <authorList>
            <person name="Young N.D."/>
            <person name="Stroehlein A.J."/>
            <person name="Kinkar L."/>
            <person name="Wang T."/>
            <person name="Sohn W.M."/>
            <person name="Chang B.C.H."/>
            <person name="Kaur P."/>
            <person name="Weisz D."/>
            <person name="Dudchenko O."/>
            <person name="Aiden E.L."/>
            <person name="Korhonen P.K."/>
            <person name="Gasser R.B."/>
        </authorList>
    </citation>
    <scope>NUCLEOTIDE SEQUENCE [LARGE SCALE GENOMIC DNA]</scope>
    <source>
        <strain evidence="1">Cs-k2</strain>
    </source>
</reference>
<dbReference type="PANTHER" id="PTHR22760:SF4">
    <property type="entry name" value="GPI MANNOSYLTRANSFERASE 3"/>
    <property type="match status" value="1"/>
</dbReference>
<dbReference type="PANTHER" id="PTHR22760">
    <property type="entry name" value="GLYCOSYLTRANSFERASE"/>
    <property type="match status" value="1"/>
</dbReference>
<name>A0A8T1MGY5_CLOSI</name>
<dbReference type="OrthoDB" id="416834at2759"/>
<evidence type="ECO:0000313" key="2">
    <source>
        <dbReference type="Proteomes" id="UP000286415"/>
    </source>
</evidence>
<keyword evidence="1" id="KW-0808">Transferase</keyword>
<evidence type="ECO:0000313" key="1">
    <source>
        <dbReference type="EMBL" id="KAG5448627.1"/>
    </source>
</evidence>
<accession>A0A8T1MGY5</accession>
<dbReference type="GO" id="GO:0005789">
    <property type="term" value="C:endoplasmic reticulum membrane"/>
    <property type="evidence" value="ECO:0007669"/>
    <property type="project" value="UniProtKB-SubCell"/>
</dbReference>
<sequence length="565" mass="65640">MLANYVFLSESRLFFALLFFRLLNALLIQTTFVPDEFWQSIEVAHKWSFGYGTLTWEWWPETALRSPLHPLIFSVLYNLGSVFGLDSRTFVVLAPRLFHAVLAAAADLHLYRFAVIVSGLETAKLALLHQTLNWFTFYCCPRTLANCLEWCLTIIALSHYPWLNVFGKSQSVLSNRSPIWFIFVAIGCVVLRPTAAVTWVPLCLLHLFRVLGKKDLKPAKSMNSFTSPFWKLLKTYCFVGILWLALSCLADRWAFGRWTVDQWNFFRFNFLTGGSQVYGVHPWHWYLSQGIVAILWTQTPLVLIGALVDGSRTDWANDQRFVFRRRVTILLVFVGTWTVFCYSLLAHKEFRFLFPLLPLGAYFSARATLYLAHRFSSTAQGSVRLMRLVLILIAVTHIPVALYTCLVHQRGPIDTVSALRKSIQRRFPTNREILSENVSILALMPCHTLPPVSYLHLNVSFKQLNCDPDLSSWFGGQRRVHYDEADDFYDNPIKWLNERFDDLKRNSSRKPTYIILFDHLFDTHPSLKNLLLHVWGYRECGRFFHAHFLTHRRHGRLIYILCHAF</sequence>
<protein>
    <submittedName>
        <fullName evidence="1">GPI mannosyltransferase 3</fullName>
    </submittedName>
</protein>
<dbReference type="Proteomes" id="UP000286415">
    <property type="component" value="Unassembled WGS sequence"/>
</dbReference>
<keyword evidence="1" id="KW-0328">Glycosyltransferase</keyword>
<comment type="caution">
    <text evidence="1">The sequence shown here is derived from an EMBL/GenBank/DDBJ whole genome shotgun (WGS) entry which is preliminary data.</text>
</comment>
<dbReference type="InterPro" id="IPR005599">
    <property type="entry name" value="GPI_mannosylTrfase"/>
</dbReference>
<reference evidence="1 2" key="1">
    <citation type="journal article" date="2018" name="Biotechnol. Adv.">
        <title>Improved genomic resources and new bioinformatic workflow for the carcinogenic parasite Clonorchis sinensis: Biotechnological implications.</title>
        <authorList>
            <person name="Wang D."/>
            <person name="Korhonen P.K."/>
            <person name="Gasser R.B."/>
            <person name="Young N.D."/>
        </authorList>
    </citation>
    <scope>NUCLEOTIDE SEQUENCE [LARGE SCALE GENOMIC DNA]</scope>
    <source>
        <strain evidence="1">Cs-k2</strain>
    </source>
</reference>
<dbReference type="GO" id="GO:0006506">
    <property type="term" value="P:GPI anchor biosynthetic process"/>
    <property type="evidence" value="ECO:0007669"/>
    <property type="project" value="TreeGrafter"/>
</dbReference>
<dbReference type="STRING" id="79923.G7YRY0"/>
<proteinExistence type="predicted"/>